<gene>
    <name evidence="1" type="ORF">GWA01_17880</name>
</gene>
<dbReference type="EMBL" id="BJUZ01000002">
    <property type="protein sequence ID" value="GEK94018.1"/>
    <property type="molecule type" value="Genomic_DNA"/>
</dbReference>
<dbReference type="AlphaFoldDB" id="A0A511B0N7"/>
<comment type="caution">
    <text evidence="1">The sequence shown here is derived from an EMBL/GenBank/DDBJ whole genome shotgun (WGS) entry which is preliminary data.</text>
</comment>
<name>A0A511B0N7_9PROT</name>
<evidence type="ECO:0000313" key="1">
    <source>
        <dbReference type="EMBL" id="GEK94018.1"/>
    </source>
</evidence>
<accession>A0A511B0N7</accession>
<reference evidence="1 2" key="1">
    <citation type="submission" date="2019-07" db="EMBL/GenBank/DDBJ databases">
        <title>Whole genome shotgun sequence of Gluconobacter wancherniae NBRC 103581.</title>
        <authorList>
            <person name="Hosoyama A."/>
            <person name="Uohara A."/>
            <person name="Ohji S."/>
            <person name="Ichikawa N."/>
        </authorList>
    </citation>
    <scope>NUCLEOTIDE SEQUENCE [LARGE SCALE GENOMIC DNA]</scope>
    <source>
        <strain evidence="1 2">NBRC 103581</strain>
    </source>
</reference>
<keyword evidence="2" id="KW-1185">Reference proteome</keyword>
<evidence type="ECO:0000313" key="2">
    <source>
        <dbReference type="Proteomes" id="UP000321230"/>
    </source>
</evidence>
<protein>
    <submittedName>
        <fullName evidence="1">Uncharacterized protein</fullName>
    </submittedName>
</protein>
<proteinExistence type="predicted"/>
<dbReference type="Proteomes" id="UP000321230">
    <property type="component" value="Unassembled WGS sequence"/>
</dbReference>
<organism evidence="1 2">
    <name type="scientific">Gluconobacter wancherniae NBRC 103581</name>
    <dbReference type="NCBI Taxonomy" id="656744"/>
    <lineage>
        <taxon>Bacteria</taxon>
        <taxon>Pseudomonadati</taxon>
        <taxon>Pseudomonadota</taxon>
        <taxon>Alphaproteobacteria</taxon>
        <taxon>Acetobacterales</taxon>
        <taxon>Acetobacteraceae</taxon>
        <taxon>Gluconobacter</taxon>
    </lineage>
</organism>
<sequence length="59" mass="6893">MKVYFEHVKISMKKPYAAQDVIPTTVEAFRPSSGYGFLQTARIRLEAELSLERSFYDFE</sequence>